<gene>
    <name evidence="9" type="primary">OBSCN</name>
    <name evidence="9" type="ORF">L345_01867</name>
</gene>
<evidence type="ECO:0000259" key="8">
    <source>
        <dbReference type="PROSITE" id="PS50835"/>
    </source>
</evidence>
<keyword evidence="10" id="KW-1185">Reference proteome</keyword>
<dbReference type="FunFam" id="2.60.40.10:FF:000214">
    <property type="entry name" value="titin isoform X1"/>
    <property type="match status" value="1"/>
</dbReference>
<dbReference type="AlphaFoldDB" id="V8PCN8"/>
<evidence type="ECO:0000256" key="7">
    <source>
        <dbReference type="SAM" id="MobiDB-lite"/>
    </source>
</evidence>
<sequence length="979" mass="109580">MPKDGPPTLGPDARTRSHSVLAGLSCSLSCPSRSLHVAQSKAEVKWFKDGKLITASKKFKVEAQGGSRCLIVQQVEKKDADRDAEEMFTNKEKVQKDIKAVASETISLNCEVTQAKTEVKWFKDGKLITSNKKFKVEAEGRSRHLVVQQVEKKDEGEYTCEAGGQKLIFNEMFVNKEMFEKDLKVVATETISLSCEVAQAKTDVKWFKDGKLIHSSKKFKIEAEGRSRRLVVQQVEKRDAGEYTCEAGKQKLTYKVVVEVLKENAILTCQVATSDTQVEWFKDGQPIPISKHIKMESDGTTRKLYLEQVATKDVGEYTCEAGGQKVTFKAIAAFQYLRGCHKEEEGGFNLFSKALEGRARSNGWKLTKERSNLEFWRNFQMPLGAPPLEVFKKGLDSHLSRMVKLQRKAAQEETIVAQEHKEVVFSTVVSPEDAEVKWFKDGVEIQDGKNYEVKKEKAARTLIVRTAETKDAGLYTCEVMNEKQQFQLKVEGERQKEMFHDQNRNIISARREWVCGKEVKKNENRGVFGGTSSVLEGGWFCRKEDICSLRLNCGILGGVEFVGRGMEEEEEGEKEEDCVLGHEMSARDQPSSESPKDPTVLLLLLPPQKPHSLLALMILSCELSQPEGTVVWRKDGTILKASKHYLMQEIGAKRVLIISGLRAEDKGEYSCETRNDQCTIQVTPTGRRKRGRRKRRKRWRKKVEGRGAKETEEEEGNGEEEEEDCGCFMTKLEGGGGLQRGEETGGGGGEGEEEEEKKEGGGGDESLMLSPRIVKFVKGLSKVVAEEGKEAVFECTVSPSDTSVKWSHHGSPIEASKKYVVSHRDVHHSLTLTELTVQDSGEVTAEAEGEESRAHLRVEGETGEWGVSIKDGRKRPVELSKPTSEVKWTKNASILHPTANLEIQAQGTKHCLVIRSASCDDRGFYSCETLHDKTQAKVTECNPCENCRRLEGTVESFYTRPGRLEPSQINSCPNLLGNL</sequence>
<dbReference type="Proteomes" id="UP000018936">
    <property type="component" value="Unassembled WGS sequence"/>
</dbReference>
<feature type="compositionally biased region" description="Basic residues" evidence="7">
    <location>
        <begin position="686"/>
        <end position="701"/>
    </location>
</feature>
<dbReference type="InterPro" id="IPR007110">
    <property type="entry name" value="Ig-like_dom"/>
</dbReference>
<dbReference type="CDD" id="cd00096">
    <property type="entry name" value="Ig"/>
    <property type="match status" value="2"/>
</dbReference>
<reference evidence="9 10" key="1">
    <citation type="journal article" date="2013" name="Proc. Natl. Acad. Sci. U.S.A.">
        <title>The king cobra genome reveals dynamic gene evolution and adaptation in the snake venom system.</title>
        <authorList>
            <person name="Vonk F.J."/>
            <person name="Casewell N.R."/>
            <person name="Henkel C.V."/>
            <person name="Heimberg A.M."/>
            <person name="Jansen H.J."/>
            <person name="McCleary R.J."/>
            <person name="Kerkkamp H.M."/>
            <person name="Vos R.A."/>
            <person name="Guerreiro I."/>
            <person name="Calvete J.J."/>
            <person name="Wuster W."/>
            <person name="Woods A.E."/>
            <person name="Logan J.M."/>
            <person name="Harrison R.A."/>
            <person name="Castoe T.A."/>
            <person name="de Koning A.P."/>
            <person name="Pollock D.D."/>
            <person name="Yandell M."/>
            <person name="Calderon D."/>
            <person name="Renjifo C."/>
            <person name="Currier R.B."/>
            <person name="Salgado D."/>
            <person name="Pla D."/>
            <person name="Sanz L."/>
            <person name="Hyder A.S."/>
            <person name="Ribeiro J.M."/>
            <person name="Arntzen J.W."/>
            <person name="van den Thillart G.E."/>
            <person name="Boetzer M."/>
            <person name="Pirovano W."/>
            <person name="Dirks R.P."/>
            <person name="Spaink H.P."/>
            <person name="Duboule D."/>
            <person name="McGlinn E."/>
            <person name="Kini R.M."/>
            <person name="Richardson M.K."/>
        </authorList>
    </citation>
    <scope>NUCLEOTIDE SEQUENCE</scope>
    <source>
        <tissue evidence="9">Blood</tissue>
    </source>
</reference>
<feature type="domain" description="Ig-like" evidence="8">
    <location>
        <begin position="771"/>
        <end position="939"/>
    </location>
</feature>
<evidence type="ECO:0000256" key="4">
    <source>
        <dbReference type="ARBA" id="ARBA00022737"/>
    </source>
</evidence>
<evidence type="ECO:0000256" key="6">
    <source>
        <dbReference type="ARBA" id="ARBA00023319"/>
    </source>
</evidence>
<dbReference type="FunFam" id="2.60.40.10:FF:000211">
    <property type="entry name" value="Obscurin-like protein 1"/>
    <property type="match status" value="1"/>
</dbReference>
<feature type="region of interest" description="Disordered" evidence="7">
    <location>
        <begin position="680"/>
        <end position="767"/>
    </location>
</feature>
<dbReference type="InterPro" id="IPR013783">
    <property type="entry name" value="Ig-like_fold"/>
</dbReference>
<evidence type="ECO:0000313" key="9">
    <source>
        <dbReference type="EMBL" id="ETE72319.1"/>
    </source>
</evidence>
<feature type="domain" description="Ig-like" evidence="8">
    <location>
        <begin position="7"/>
        <end position="80"/>
    </location>
</feature>
<evidence type="ECO:0000313" key="10">
    <source>
        <dbReference type="Proteomes" id="UP000018936"/>
    </source>
</evidence>
<name>V8PCN8_OPHHA</name>
<dbReference type="EMBL" id="AZIM01000241">
    <property type="protein sequence ID" value="ETE72319.1"/>
    <property type="molecule type" value="Genomic_DNA"/>
</dbReference>
<dbReference type="InterPro" id="IPR013098">
    <property type="entry name" value="Ig_I-set"/>
</dbReference>
<dbReference type="OrthoDB" id="9033595at2759"/>
<evidence type="ECO:0000256" key="1">
    <source>
        <dbReference type="ARBA" id="ARBA00004496"/>
    </source>
</evidence>
<comment type="caution">
    <text evidence="9">The sequence shown here is derived from an EMBL/GenBank/DDBJ whole genome shotgun (WGS) entry which is preliminary data.</text>
</comment>
<feature type="domain" description="Ig-like" evidence="8">
    <location>
        <begin position="386"/>
        <end position="489"/>
    </location>
</feature>
<feature type="domain" description="Ig-like" evidence="8">
    <location>
        <begin position="85"/>
        <end position="162"/>
    </location>
</feature>
<proteinExistence type="predicted"/>
<keyword evidence="5" id="KW-1015">Disulfide bond</keyword>
<dbReference type="PANTHER" id="PTHR35971">
    <property type="entry name" value="SI:DKEY-31G6.6"/>
    <property type="match status" value="1"/>
</dbReference>
<feature type="domain" description="Ig-like" evidence="8">
    <location>
        <begin position="263"/>
        <end position="321"/>
    </location>
</feature>
<keyword evidence="6" id="KW-0393">Immunoglobulin domain</keyword>
<dbReference type="InterPro" id="IPR003598">
    <property type="entry name" value="Ig_sub2"/>
</dbReference>
<accession>V8PCN8</accession>
<evidence type="ECO:0000256" key="3">
    <source>
        <dbReference type="ARBA" id="ARBA00022553"/>
    </source>
</evidence>
<dbReference type="Pfam" id="PF07679">
    <property type="entry name" value="I-set"/>
    <property type="match status" value="8"/>
</dbReference>
<dbReference type="InterPro" id="IPR003599">
    <property type="entry name" value="Ig_sub"/>
</dbReference>
<protein>
    <submittedName>
        <fullName evidence="9">Obscurin</fullName>
    </submittedName>
</protein>
<evidence type="ECO:0000256" key="5">
    <source>
        <dbReference type="ARBA" id="ARBA00023157"/>
    </source>
</evidence>
<dbReference type="GO" id="GO:0005737">
    <property type="term" value="C:cytoplasm"/>
    <property type="evidence" value="ECO:0007669"/>
    <property type="project" value="UniProtKB-SubCell"/>
</dbReference>
<keyword evidence="2" id="KW-0963">Cytoplasm</keyword>
<feature type="compositionally biased region" description="Acidic residues" evidence="7">
    <location>
        <begin position="711"/>
        <end position="725"/>
    </location>
</feature>
<dbReference type="SMART" id="SM00408">
    <property type="entry name" value="IGc2"/>
    <property type="match status" value="7"/>
</dbReference>
<dbReference type="InterPro" id="IPR036179">
    <property type="entry name" value="Ig-like_dom_sf"/>
</dbReference>
<dbReference type="Gene3D" id="2.60.40.10">
    <property type="entry name" value="Immunoglobulins"/>
    <property type="match status" value="8"/>
</dbReference>
<dbReference type="PROSITE" id="PS50835">
    <property type="entry name" value="IG_LIKE"/>
    <property type="match status" value="7"/>
</dbReference>
<keyword evidence="4" id="KW-0677">Repeat</keyword>
<feature type="domain" description="Ig-like" evidence="8">
    <location>
        <begin position="598"/>
        <end position="683"/>
    </location>
</feature>
<dbReference type="InterPro" id="IPR052385">
    <property type="entry name" value="Obscurin/Obscurin-like_Reg"/>
</dbReference>
<feature type="domain" description="Ig-like" evidence="8">
    <location>
        <begin position="189"/>
        <end position="247"/>
    </location>
</feature>
<dbReference type="SUPFAM" id="SSF48726">
    <property type="entry name" value="Immunoglobulin"/>
    <property type="match status" value="8"/>
</dbReference>
<keyword evidence="3" id="KW-0597">Phosphoprotein</keyword>
<feature type="compositionally biased region" description="Gly residues" evidence="7">
    <location>
        <begin position="733"/>
        <end position="749"/>
    </location>
</feature>
<feature type="non-terminal residue" evidence="9">
    <location>
        <position position="1"/>
    </location>
</feature>
<dbReference type="FunFam" id="2.60.40.10:FF:001652">
    <property type="entry name" value="Uncharacterized protein"/>
    <property type="match status" value="1"/>
</dbReference>
<evidence type="ECO:0000256" key="2">
    <source>
        <dbReference type="ARBA" id="ARBA00022490"/>
    </source>
</evidence>
<dbReference type="PANTHER" id="PTHR35971:SF4">
    <property type="entry name" value="OBSCURIN"/>
    <property type="match status" value="1"/>
</dbReference>
<comment type="subcellular location">
    <subcellularLocation>
        <location evidence="1">Cytoplasm</location>
    </subcellularLocation>
</comment>
<organism evidence="9 10">
    <name type="scientific">Ophiophagus hannah</name>
    <name type="common">King cobra</name>
    <name type="synonym">Naja hannah</name>
    <dbReference type="NCBI Taxonomy" id="8665"/>
    <lineage>
        <taxon>Eukaryota</taxon>
        <taxon>Metazoa</taxon>
        <taxon>Chordata</taxon>
        <taxon>Craniata</taxon>
        <taxon>Vertebrata</taxon>
        <taxon>Euteleostomi</taxon>
        <taxon>Lepidosauria</taxon>
        <taxon>Squamata</taxon>
        <taxon>Bifurcata</taxon>
        <taxon>Unidentata</taxon>
        <taxon>Episquamata</taxon>
        <taxon>Toxicofera</taxon>
        <taxon>Serpentes</taxon>
        <taxon>Colubroidea</taxon>
        <taxon>Elapidae</taxon>
        <taxon>Elapinae</taxon>
        <taxon>Ophiophagus</taxon>
    </lineage>
</organism>
<dbReference type="SMART" id="SM00409">
    <property type="entry name" value="IG"/>
    <property type="match status" value="6"/>
</dbReference>